<dbReference type="Proteomes" id="UP000318297">
    <property type="component" value="Unassembled WGS sequence"/>
</dbReference>
<keyword evidence="3" id="KW-1185">Reference proteome</keyword>
<dbReference type="Gene3D" id="2.120.10.70">
    <property type="entry name" value="Fucose-specific lectin"/>
    <property type="match status" value="1"/>
</dbReference>
<name>A0A561E9R2_9MICO</name>
<feature type="signal peptide" evidence="1">
    <location>
        <begin position="1"/>
        <end position="36"/>
    </location>
</feature>
<organism evidence="2 3">
    <name type="scientific">Rudaeicoccus suwonensis</name>
    <dbReference type="NCBI Taxonomy" id="657409"/>
    <lineage>
        <taxon>Bacteria</taxon>
        <taxon>Bacillati</taxon>
        <taxon>Actinomycetota</taxon>
        <taxon>Actinomycetes</taxon>
        <taxon>Micrococcales</taxon>
        <taxon>Dermacoccaceae</taxon>
        <taxon>Rudaeicoccus</taxon>
    </lineage>
</organism>
<reference evidence="2 3" key="1">
    <citation type="submission" date="2019-06" db="EMBL/GenBank/DDBJ databases">
        <title>Sequencing the genomes of 1000 actinobacteria strains.</title>
        <authorList>
            <person name="Klenk H.-P."/>
        </authorList>
    </citation>
    <scope>NUCLEOTIDE SEQUENCE [LARGE SCALE GENOMIC DNA]</scope>
    <source>
        <strain evidence="2 3">DSM 19560</strain>
    </source>
</reference>
<dbReference type="AlphaFoldDB" id="A0A561E9R2"/>
<comment type="caution">
    <text evidence="2">The sequence shown here is derived from an EMBL/GenBank/DDBJ whole genome shotgun (WGS) entry which is preliminary data.</text>
</comment>
<accession>A0A561E9R2</accession>
<feature type="chain" id="PRO_5021704721" evidence="1">
    <location>
        <begin position="37"/>
        <end position="575"/>
    </location>
</feature>
<dbReference type="SUPFAM" id="SSF89372">
    <property type="entry name" value="Fucose-specific lectin"/>
    <property type="match status" value="2"/>
</dbReference>
<sequence length="575" mass="58127">MTSTSRSHTTLQIALRGTAGAAVALSMIATAGAAHASQPAPAAQVRLASGAPFTPSRAGSTGPQVGPRSIAGSAALPFANCEASGPSASDNAIATRLAPQINTPRLSGITGYQVSCARAIVAATQALKLDQRAAVIAVTTAMTESTLHDYTASDNLDSLGLYQQRASEGWGTPAQEENPADASDMFLDRMQADFPTTWNLSSTDIGSICQGVQRSGDPGAYDPEAAAAALVVNALWSAPSSPVAGRVSSRQAVAIRSNGQTVVVAPEASGQLVEYVSAAGSTTWSSHVIPGAVGSYPSLTIAPSGQIDVVYVGAGSTQLWHVWNAPGSTSWGIEKVTGAFGSDPVSVVRSNGELDVAYVGAGSTQIWYSSHLPGKSWTGQKVTGAAGSGLTAGVTPSGRFDLAYVGAGGTQLWHVSNTAGTWAIGKIPNAFGSDPVLLDRSSGETDIAYVGAGSTQIWYAYDLPGKAWAGEKVTGAFGSDLGTTASAAGSFDVSYIGAGGTQLWHASNTSGSGAWALGKLTGGFGNNLASTIGATGQTDITYVGAGSHQLWLGHQLPSSTWTAEKVTGASSVPTS</sequence>
<evidence type="ECO:0000256" key="1">
    <source>
        <dbReference type="SAM" id="SignalP"/>
    </source>
</evidence>
<dbReference type="RefSeq" id="WP_145226242.1">
    <property type="nucleotide sequence ID" value="NZ_VIVQ01000001.1"/>
</dbReference>
<dbReference type="EMBL" id="VIVQ01000001">
    <property type="protein sequence ID" value="TWE12320.1"/>
    <property type="molecule type" value="Genomic_DNA"/>
</dbReference>
<evidence type="ECO:0000313" key="2">
    <source>
        <dbReference type="EMBL" id="TWE12320.1"/>
    </source>
</evidence>
<protein>
    <submittedName>
        <fullName evidence="2">Uncharacterized protein</fullName>
    </submittedName>
</protein>
<evidence type="ECO:0000313" key="3">
    <source>
        <dbReference type="Proteomes" id="UP000318297"/>
    </source>
</evidence>
<gene>
    <name evidence="2" type="ORF">BKA23_1121</name>
</gene>
<keyword evidence="1" id="KW-0732">Signal</keyword>
<dbReference type="OrthoDB" id="5496837at2"/>
<proteinExistence type="predicted"/>